<feature type="transmembrane region" description="Helical" evidence="7">
    <location>
        <begin position="163"/>
        <end position="180"/>
    </location>
</feature>
<organism evidence="8 9">
    <name type="scientific">Saccharothrix hoggarensis</name>
    <dbReference type="NCBI Taxonomy" id="913853"/>
    <lineage>
        <taxon>Bacteria</taxon>
        <taxon>Bacillati</taxon>
        <taxon>Actinomycetota</taxon>
        <taxon>Actinomycetes</taxon>
        <taxon>Pseudonocardiales</taxon>
        <taxon>Pseudonocardiaceae</taxon>
        <taxon>Saccharothrix</taxon>
    </lineage>
</organism>
<feature type="transmembrane region" description="Helical" evidence="7">
    <location>
        <begin position="248"/>
        <end position="267"/>
    </location>
</feature>
<evidence type="ECO:0000256" key="2">
    <source>
        <dbReference type="ARBA" id="ARBA00022475"/>
    </source>
</evidence>
<evidence type="ECO:0000256" key="7">
    <source>
        <dbReference type="SAM" id="Phobius"/>
    </source>
</evidence>
<feature type="transmembrane region" description="Helical" evidence="7">
    <location>
        <begin position="338"/>
        <end position="362"/>
    </location>
</feature>
<sequence>MREGLRGNRDLVVLAGGSGVSSLGAQLTLIGFTTELAGLGAFAVAGLFVAAALGAVAGAPLAGWAVDRFRNRPLLAGTVFAQVLLLVGLLLGHAHLPVLYGLIALLGLTGGIVRTCGSVLIPLTTGEDHAMRGYAWLSSAENTGSVAGTVLGGLIAVGPGIEAALVLDAVATLAHVVMVLRLRVDRDPRQDDGGPAGPTSPWSGLVLLRSDRLLLGRVAAQTVGGVAVAIALVNEVFLVHGPVGGNDFTYGVMLGCWTGGTLIGAAVSRRFTTARALVAAFATGNLVLGVALVAPALVPHAVVNGLAWIVAGACGAVQNVTLSGLVRVRTPDALRGRVFATVGAVTAGAGTVGLVAASAVVGGAGPRGALLVAAAFAALSGLMAWLVVFRRTRIPAPFESYEPAEEQADGAADAQVDGPSRVKPAANALRIGTK</sequence>
<evidence type="ECO:0000256" key="3">
    <source>
        <dbReference type="ARBA" id="ARBA00022692"/>
    </source>
</evidence>
<reference evidence="9" key="1">
    <citation type="journal article" date="2019" name="Int. J. Syst. Evol. Microbiol.">
        <title>The Global Catalogue of Microorganisms (GCM) 10K type strain sequencing project: providing services to taxonomists for standard genome sequencing and annotation.</title>
        <authorList>
            <consortium name="The Broad Institute Genomics Platform"/>
            <consortium name="The Broad Institute Genome Sequencing Center for Infectious Disease"/>
            <person name="Wu L."/>
            <person name="Ma J."/>
        </authorList>
    </citation>
    <scope>NUCLEOTIDE SEQUENCE [LARGE SCALE GENOMIC DNA]</scope>
    <source>
        <strain evidence="9">CCUG 60214</strain>
    </source>
</reference>
<feature type="transmembrane region" description="Helical" evidence="7">
    <location>
        <begin position="39"/>
        <end position="62"/>
    </location>
</feature>
<dbReference type="CDD" id="cd06173">
    <property type="entry name" value="MFS_MefA_like"/>
    <property type="match status" value="1"/>
</dbReference>
<dbReference type="RefSeq" id="WP_380726195.1">
    <property type="nucleotide sequence ID" value="NZ_JBHTLK010000149.1"/>
</dbReference>
<name>A0ABW3R000_9PSEU</name>
<evidence type="ECO:0000256" key="5">
    <source>
        <dbReference type="ARBA" id="ARBA00023136"/>
    </source>
</evidence>
<accession>A0ABW3R000</accession>
<feature type="region of interest" description="Disordered" evidence="6">
    <location>
        <begin position="402"/>
        <end position="434"/>
    </location>
</feature>
<dbReference type="InterPro" id="IPR011701">
    <property type="entry name" value="MFS"/>
</dbReference>
<dbReference type="EMBL" id="JBHTLK010000149">
    <property type="protein sequence ID" value="MFD1150260.1"/>
    <property type="molecule type" value="Genomic_DNA"/>
</dbReference>
<feature type="transmembrane region" description="Helical" evidence="7">
    <location>
        <begin position="74"/>
        <end position="92"/>
    </location>
</feature>
<evidence type="ECO:0000256" key="6">
    <source>
        <dbReference type="SAM" id="MobiDB-lite"/>
    </source>
</evidence>
<keyword evidence="3 7" id="KW-0812">Transmembrane</keyword>
<dbReference type="PANTHER" id="PTHR23513">
    <property type="entry name" value="INTEGRAL MEMBRANE EFFLUX PROTEIN-RELATED"/>
    <property type="match status" value="1"/>
</dbReference>
<keyword evidence="5 7" id="KW-0472">Membrane</keyword>
<dbReference type="Gene3D" id="1.20.1250.20">
    <property type="entry name" value="MFS general substrate transporter like domains"/>
    <property type="match status" value="1"/>
</dbReference>
<dbReference type="PANTHER" id="PTHR23513:SF11">
    <property type="entry name" value="STAPHYLOFERRIN A TRANSPORTER"/>
    <property type="match status" value="1"/>
</dbReference>
<feature type="transmembrane region" description="Helical" evidence="7">
    <location>
        <begin position="12"/>
        <end position="33"/>
    </location>
</feature>
<feature type="transmembrane region" description="Helical" evidence="7">
    <location>
        <begin position="368"/>
        <end position="389"/>
    </location>
</feature>
<comment type="caution">
    <text evidence="8">The sequence shown here is derived from an EMBL/GenBank/DDBJ whole genome shotgun (WGS) entry which is preliminary data.</text>
</comment>
<keyword evidence="2" id="KW-1003">Cell membrane</keyword>
<proteinExistence type="predicted"/>
<evidence type="ECO:0000313" key="8">
    <source>
        <dbReference type="EMBL" id="MFD1150260.1"/>
    </source>
</evidence>
<keyword evidence="4 7" id="KW-1133">Transmembrane helix</keyword>
<evidence type="ECO:0000313" key="9">
    <source>
        <dbReference type="Proteomes" id="UP001597168"/>
    </source>
</evidence>
<feature type="transmembrane region" description="Helical" evidence="7">
    <location>
        <begin position="306"/>
        <end position="326"/>
    </location>
</feature>
<dbReference type="InterPro" id="IPR036259">
    <property type="entry name" value="MFS_trans_sf"/>
</dbReference>
<feature type="transmembrane region" description="Helical" evidence="7">
    <location>
        <begin position="133"/>
        <end position="157"/>
    </location>
</feature>
<dbReference type="SUPFAM" id="SSF103473">
    <property type="entry name" value="MFS general substrate transporter"/>
    <property type="match status" value="1"/>
</dbReference>
<dbReference type="Proteomes" id="UP001597168">
    <property type="component" value="Unassembled WGS sequence"/>
</dbReference>
<gene>
    <name evidence="8" type="ORF">ACFQ3T_24265</name>
</gene>
<feature type="transmembrane region" description="Helical" evidence="7">
    <location>
        <begin position="98"/>
        <end position="121"/>
    </location>
</feature>
<feature type="compositionally biased region" description="Low complexity" evidence="6">
    <location>
        <begin position="409"/>
        <end position="419"/>
    </location>
</feature>
<keyword evidence="9" id="KW-1185">Reference proteome</keyword>
<comment type="subcellular location">
    <subcellularLocation>
        <location evidence="1">Cell membrane</location>
        <topology evidence="1">Multi-pass membrane protein</topology>
    </subcellularLocation>
</comment>
<evidence type="ECO:0000256" key="4">
    <source>
        <dbReference type="ARBA" id="ARBA00022989"/>
    </source>
</evidence>
<feature type="transmembrane region" description="Helical" evidence="7">
    <location>
        <begin position="214"/>
        <end position="233"/>
    </location>
</feature>
<protein>
    <submittedName>
        <fullName evidence="8">MFS transporter</fullName>
    </submittedName>
</protein>
<feature type="transmembrane region" description="Helical" evidence="7">
    <location>
        <begin position="274"/>
        <end position="294"/>
    </location>
</feature>
<dbReference type="Pfam" id="PF07690">
    <property type="entry name" value="MFS_1"/>
    <property type="match status" value="1"/>
</dbReference>
<evidence type="ECO:0000256" key="1">
    <source>
        <dbReference type="ARBA" id="ARBA00004651"/>
    </source>
</evidence>